<proteinExistence type="predicted"/>
<dbReference type="EMBL" id="JAGPXE010000009">
    <property type="protein sequence ID" value="MBQ0926566.1"/>
    <property type="molecule type" value="Genomic_DNA"/>
</dbReference>
<comment type="caution">
    <text evidence="2">The sequence shown here is derived from an EMBL/GenBank/DDBJ whole genome shotgun (WGS) entry which is preliminary data.</text>
</comment>
<evidence type="ECO:0000313" key="3">
    <source>
        <dbReference type="Proteomes" id="UP000674084"/>
    </source>
</evidence>
<protein>
    <submittedName>
        <fullName evidence="2">FkbM family methyltransferase</fullName>
    </submittedName>
</protein>
<dbReference type="RefSeq" id="WP_210971703.1">
    <property type="nucleotide sequence ID" value="NZ_JAGPXE010000009.1"/>
</dbReference>
<dbReference type="PANTHER" id="PTHR34203:SF15">
    <property type="entry name" value="SLL1173 PROTEIN"/>
    <property type="match status" value="1"/>
</dbReference>
<evidence type="ECO:0000259" key="1">
    <source>
        <dbReference type="Pfam" id="PF05050"/>
    </source>
</evidence>
<sequence length="262" mass="28957">MSIVHTTTAPTNPPLSPPRKRLSAIAGSLRAAASVSLAEPELRGLSQLVRPGDVCFDIGAAYGMYSFSLAQLVGPSGAVHSFEPQPKPRRILRTGVRASNLENVHVIDAAVGESSGELEMSLPVKFGFAPIHGHAHVNDGVRQSRPNSTVTRTRSWSTPIRSVDEFCAENSISRVDFMKVDVEGFEPTVISGAREIIEKNRPILLLEIEDRHLSRYSTTAAEFTATLRYLGYRMHVWNRQEWVLAETVTSDRRNYLFTSETP</sequence>
<dbReference type="PANTHER" id="PTHR34203">
    <property type="entry name" value="METHYLTRANSFERASE, FKBM FAMILY PROTEIN"/>
    <property type="match status" value="1"/>
</dbReference>
<dbReference type="Proteomes" id="UP000674084">
    <property type="component" value="Unassembled WGS sequence"/>
</dbReference>
<dbReference type="GO" id="GO:0032259">
    <property type="term" value="P:methylation"/>
    <property type="evidence" value="ECO:0007669"/>
    <property type="project" value="UniProtKB-KW"/>
</dbReference>
<keyword evidence="2" id="KW-0489">Methyltransferase</keyword>
<dbReference type="InterPro" id="IPR052514">
    <property type="entry name" value="SAM-dependent_MTase"/>
</dbReference>
<dbReference type="InterPro" id="IPR006342">
    <property type="entry name" value="FkbM_mtfrase"/>
</dbReference>
<dbReference type="GO" id="GO:0008168">
    <property type="term" value="F:methyltransferase activity"/>
    <property type="evidence" value="ECO:0007669"/>
    <property type="project" value="UniProtKB-KW"/>
</dbReference>
<evidence type="ECO:0000313" key="2">
    <source>
        <dbReference type="EMBL" id="MBQ0926566.1"/>
    </source>
</evidence>
<dbReference type="Gene3D" id="3.40.50.150">
    <property type="entry name" value="Vaccinia Virus protein VP39"/>
    <property type="match status" value="1"/>
</dbReference>
<keyword evidence="2" id="KW-0808">Transferase</keyword>
<reference evidence="2 3" key="1">
    <citation type="submission" date="2021-04" db="EMBL/GenBank/DDBJ databases">
        <title>Whole-genome sequencing of Saccharopolyspora endophytica KCTC 19397.</title>
        <authorList>
            <person name="Ay H."/>
            <person name="Saygin H."/>
            <person name="Sahin N."/>
        </authorList>
    </citation>
    <scope>NUCLEOTIDE SEQUENCE [LARGE SCALE GENOMIC DNA]</scope>
    <source>
        <strain evidence="2 3">KCTC 19397</strain>
    </source>
</reference>
<keyword evidence="3" id="KW-1185">Reference proteome</keyword>
<organism evidence="2 3">
    <name type="scientific">Saccharopolyspora endophytica</name>
    <dbReference type="NCBI Taxonomy" id="543886"/>
    <lineage>
        <taxon>Bacteria</taxon>
        <taxon>Bacillati</taxon>
        <taxon>Actinomycetota</taxon>
        <taxon>Actinomycetes</taxon>
        <taxon>Pseudonocardiales</taxon>
        <taxon>Pseudonocardiaceae</taxon>
        <taxon>Saccharopolyspora</taxon>
    </lineage>
</organism>
<feature type="domain" description="Methyltransferase FkbM" evidence="1">
    <location>
        <begin position="57"/>
        <end position="234"/>
    </location>
</feature>
<dbReference type="Pfam" id="PF05050">
    <property type="entry name" value="Methyltransf_21"/>
    <property type="match status" value="1"/>
</dbReference>
<dbReference type="InterPro" id="IPR029063">
    <property type="entry name" value="SAM-dependent_MTases_sf"/>
</dbReference>
<gene>
    <name evidence="2" type="ORF">KBO27_21675</name>
</gene>
<dbReference type="SUPFAM" id="SSF53335">
    <property type="entry name" value="S-adenosyl-L-methionine-dependent methyltransferases"/>
    <property type="match status" value="1"/>
</dbReference>
<name>A0ABS5DJV0_9PSEU</name>
<dbReference type="NCBIfam" id="TIGR01444">
    <property type="entry name" value="fkbM_fam"/>
    <property type="match status" value="1"/>
</dbReference>
<accession>A0ABS5DJV0</accession>